<comment type="caution">
    <text evidence="2">The sequence shown here is derived from an EMBL/GenBank/DDBJ whole genome shotgun (WGS) entry which is preliminary data.</text>
</comment>
<organism evidence="2 3">
    <name type="scientific">Zizania palustris</name>
    <name type="common">Northern wild rice</name>
    <dbReference type="NCBI Taxonomy" id="103762"/>
    <lineage>
        <taxon>Eukaryota</taxon>
        <taxon>Viridiplantae</taxon>
        <taxon>Streptophyta</taxon>
        <taxon>Embryophyta</taxon>
        <taxon>Tracheophyta</taxon>
        <taxon>Spermatophyta</taxon>
        <taxon>Magnoliopsida</taxon>
        <taxon>Liliopsida</taxon>
        <taxon>Poales</taxon>
        <taxon>Poaceae</taxon>
        <taxon>BOP clade</taxon>
        <taxon>Oryzoideae</taxon>
        <taxon>Oryzeae</taxon>
        <taxon>Zizaniinae</taxon>
        <taxon>Zizania</taxon>
    </lineage>
</organism>
<evidence type="ECO:0000256" key="1">
    <source>
        <dbReference type="SAM" id="MobiDB-lite"/>
    </source>
</evidence>
<evidence type="ECO:0000313" key="2">
    <source>
        <dbReference type="EMBL" id="KAG8088112.1"/>
    </source>
</evidence>
<dbReference type="AlphaFoldDB" id="A0A8J5WGS9"/>
<sequence length="107" mass="11828">MSGRRQKTGFEGRGPHRNCPPRDDRDGATTLRDGGERRRAVATCGGRWTDTQIQRPTPRSGALTPRSGGRWPDPAPPAMTGMGREETLAEETLLRTASDERRRAEQS</sequence>
<protein>
    <submittedName>
        <fullName evidence="2">Uncharacterized protein</fullName>
    </submittedName>
</protein>
<gene>
    <name evidence="2" type="ORF">GUJ93_ZPchr0010g8490</name>
</gene>
<reference evidence="2" key="2">
    <citation type="submission" date="2021-02" db="EMBL/GenBank/DDBJ databases">
        <authorList>
            <person name="Kimball J.A."/>
            <person name="Haas M.W."/>
            <person name="Macchietto M."/>
            <person name="Kono T."/>
            <person name="Duquette J."/>
            <person name="Shao M."/>
        </authorList>
    </citation>
    <scope>NUCLEOTIDE SEQUENCE</scope>
    <source>
        <tissue evidence="2">Fresh leaf tissue</tissue>
    </source>
</reference>
<proteinExistence type="predicted"/>
<accession>A0A8J5WGS9</accession>
<reference evidence="2" key="1">
    <citation type="journal article" date="2021" name="bioRxiv">
        <title>Whole Genome Assembly and Annotation of Northern Wild Rice, Zizania palustris L., Supports a Whole Genome Duplication in the Zizania Genus.</title>
        <authorList>
            <person name="Haas M."/>
            <person name="Kono T."/>
            <person name="Macchietto M."/>
            <person name="Millas R."/>
            <person name="McGilp L."/>
            <person name="Shao M."/>
            <person name="Duquette J."/>
            <person name="Hirsch C.N."/>
            <person name="Kimball J."/>
        </authorList>
    </citation>
    <scope>NUCLEOTIDE SEQUENCE</scope>
    <source>
        <tissue evidence="2">Fresh leaf tissue</tissue>
    </source>
</reference>
<feature type="compositionally biased region" description="Basic and acidic residues" evidence="1">
    <location>
        <begin position="97"/>
        <end position="107"/>
    </location>
</feature>
<name>A0A8J5WGS9_ZIZPA</name>
<keyword evidence="3" id="KW-1185">Reference proteome</keyword>
<feature type="region of interest" description="Disordered" evidence="1">
    <location>
        <begin position="1"/>
        <end position="107"/>
    </location>
</feature>
<dbReference type="EMBL" id="JAAALK010000082">
    <property type="protein sequence ID" value="KAG8088112.1"/>
    <property type="molecule type" value="Genomic_DNA"/>
</dbReference>
<evidence type="ECO:0000313" key="3">
    <source>
        <dbReference type="Proteomes" id="UP000729402"/>
    </source>
</evidence>
<dbReference type="Proteomes" id="UP000729402">
    <property type="component" value="Unassembled WGS sequence"/>
</dbReference>
<feature type="compositionally biased region" description="Basic and acidic residues" evidence="1">
    <location>
        <begin position="8"/>
        <end position="39"/>
    </location>
</feature>